<keyword evidence="4" id="KW-0479">Metal-binding</keyword>
<dbReference type="EC" id="2.3.2.27" evidence="2"/>
<dbReference type="GO" id="GO:0008270">
    <property type="term" value="F:zinc ion binding"/>
    <property type="evidence" value="ECO:0007669"/>
    <property type="project" value="UniProtKB-KW"/>
</dbReference>
<dbReference type="Gene3D" id="3.30.40.10">
    <property type="entry name" value="Zinc/RING finger domain, C3HC4 (zinc finger)"/>
    <property type="match status" value="1"/>
</dbReference>
<feature type="compositionally biased region" description="Basic residues" evidence="10">
    <location>
        <begin position="302"/>
        <end position="323"/>
    </location>
</feature>
<dbReference type="EMBL" id="ML213603">
    <property type="protein sequence ID" value="TFK38568.1"/>
    <property type="molecule type" value="Genomic_DNA"/>
</dbReference>
<evidence type="ECO:0000256" key="10">
    <source>
        <dbReference type="SAM" id="MobiDB-lite"/>
    </source>
</evidence>
<comment type="catalytic activity">
    <reaction evidence="1">
        <text>S-ubiquitinyl-[E2 ubiquitin-conjugating enzyme]-L-cysteine + [acceptor protein]-L-lysine = [E2 ubiquitin-conjugating enzyme]-L-cysteine + N(6)-ubiquitinyl-[acceptor protein]-L-lysine.</text>
        <dbReference type="EC" id="2.3.2.27"/>
    </reaction>
</comment>
<feature type="region of interest" description="Disordered" evidence="10">
    <location>
        <begin position="1"/>
        <end position="40"/>
    </location>
</feature>
<organism evidence="12 13">
    <name type="scientific">Crucibulum laeve</name>
    <dbReference type="NCBI Taxonomy" id="68775"/>
    <lineage>
        <taxon>Eukaryota</taxon>
        <taxon>Fungi</taxon>
        <taxon>Dikarya</taxon>
        <taxon>Basidiomycota</taxon>
        <taxon>Agaricomycotina</taxon>
        <taxon>Agaricomycetes</taxon>
        <taxon>Agaricomycetidae</taxon>
        <taxon>Agaricales</taxon>
        <taxon>Agaricineae</taxon>
        <taxon>Nidulariaceae</taxon>
        <taxon>Crucibulum</taxon>
    </lineage>
</organism>
<dbReference type="AlphaFoldDB" id="A0A5C3M316"/>
<keyword evidence="7" id="KW-0805">Transcription regulation</keyword>
<evidence type="ECO:0000256" key="2">
    <source>
        <dbReference type="ARBA" id="ARBA00012483"/>
    </source>
</evidence>
<evidence type="ECO:0000256" key="1">
    <source>
        <dbReference type="ARBA" id="ARBA00000900"/>
    </source>
</evidence>
<evidence type="ECO:0000256" key="8">
    <source>
        <dbReference type="ARBA" id="ARBA00023163"/>
    </source>
</evidence>
<evidence type="ECO:0000313" key="13">
    <source>
        <dbReference type="Proteomes" id="UP000308652"/>
    </source>
</evidence>
<sequence>MNSSHLSSPPSKRVKLEPHSPRLEDSSTRKTYDEDENAENTEDENNCSICLQGFVDRAVVPTCSHEFCFECLNVWTEQSRRCPLCSQNIGEYLIHSIRSRYDYRKYYLTPLRKPSPSPVPALRNARQHVRRYRRERVWGRRREEDRTEQDRLELSIAKRRWIYQHDLYAKHVASNAYTKYRPYPTPAQFATSQELISRTTTFLRRELQVWEGLDVEFLTTIIISLMKSIDIRSESAVKLLSEFLDMDAPYQPGGRQVNAEHFAHEVYCYVRSPFRDLFVYDTVVQYDTSSDIPPPPQPRQATRWRRTSHSRSRSRSRHRSPRQ</sequence>
<dbReference type="InterPro" id="IPR017907">
    <property type="entry name" value="Znf_RING_CS"/>
</dbReference>
<dbReference type="PANTHER" id="PTHR46077:SF1">
    <property type="entry name" value="TOP1 BINDING ARGININE_SERINE RICH PROTEIN, E3 UBIQUITIN LIGASE"/>
    <property type="match status" value="1"/>
</dbReference>
<dbReference type="OrthoDB" id="21204at2759"/>
<dbReference type="GO" id="GO:0006513">
    <property type="term" value="P:protein monoubiquitination"/>
    <property type="evidence" value="ECO:0007669"/>
    <property type="project" value="TreeGrafter"/>
</dbReference>
<dbReference type="InterPro" id="IPR001841">
    <property type="entry name" value="Znf_RING"/>
</dbReference>
<keyword evidence="13" id="KW-1185">Reference proteome</keyword>
<dbReference type="Proteomes" id="UP000308652">
    <property type="component" value="Unassembled WGS sequence"/>
</dbReference>
<evidence type="ECO:0000256" key="5">
    <source>
        <dbReference type="ARBA" id="ARBA00022771"/>
    </source>
</evidence>
<dbReference type="PROSITE" id="PS50089">
    <property type="entry name" value="ZF_RING_2"/>
    <property type="match status" value="1"/>
</dbReference>
<accession>A0A5C3M316</accession>
<evidence type="ECO:0000256" key="4">
    <source>
        <dbReference type="ARBA" id="ARBA00022723"/>
    </source>
</evidence>
<dbReference type="PANTHER" id="PTHR46077">
    <property type="entry name" value="E3 UBIQUITIN-PROTEIN LIGASE TOPORS"/>
    <property type="match status" value="1"/>
</dbReference>
<evidence type="ECO:0000256" key="6">
    <source>
        <dbReference type="ARBA" id="ARBA00022833"/>
    </source>
</evidence>
<keyword evidence="8" id="KW-0804">Transcription</keyword>
<feature type="compositionally biased region" description="Basic and acidic residues" evidence="10">
    <location>
        <begin position="14"/>
        <end position="32"/>
    </location>
</feature>
<evidence type="ECO:0000259" key="11">
    <source>
        <dbReference type="PROSITE" id="PS50089"/>
    </source>
</evidence>
<feature type="domain" description="RING-type" evidence="11">
    <location>
        <begin position="47"/>
        <end position="86"/>
    </location>
</feature>
<dbReference type="GO" id="GO:0000209">
    <property type="term" value="P:protein polyubiquitination"/>
    <property type="evidence" value="ECO:0007669"/>
    <property type="project" value="TreeGrafter"/>
</dbReference>
<reference evidence="12 13" key="1">
    <citation type="journal article" date="2019" name="Nat. Ecol. Evol.">
        <title>Megaphylogeny resolves global patterns of mushroom evolution.</title>
        <authorList>
            <person name="Varga T."/>
            <person name="Krizsan K."/>
            <person name="Foldi C."/>
            <person name="Dima B."/>
            <person name="Sanchez-Garcia M."/>
            <person name="Sanchez-Ramirez S."/>
            <person name="Szollosi G.J."/>
            <person name="Szarkandi J.G."/>
            <person name="Papp V."/>
            <person name="Albert L."/>
            <person name="Andreopoulos W."/>
            <person name="Angelini C."/>
            <person name="Antonin V."/>
            <person name="Barry K.W."/>
            <person name="Bougher N.L."/>
            <person name="Buchanan P."/>
            <person name="Buyck B."/>
            <person name="Bense V."/>
            <person name="Catcheside P."/>
            <person name="Chovatia M."/>
            <person name="Cooper J."/>
            <person name="Damon W."/>
            <person name="Desjardin D."/>
            <person name="Finy P."/>
            <person name="Geml J."/>
            <person name="Haridas S."/>
            <person name="Hughes K."/>
            <person name="Justo A."/>
            <person name="Karasinski D."/>
            <person name="Kautmanova I."/>
            <person name="Kiss B."/>
            <person name="Kocsube S."/>
            <person name="Kotiranta H."/>
            <person name="LaButti K.M."/>
            <person name="Lechner B.E."/>
            <person name="Liimatainen K."/>
            <person name="Lipzen A."/>
            <person name="Lukacs Z."/>
            <person name="Mihaltcheva S."/>
            <person name="Morgado L.N."/>
            <person name="Niskanen T."/>
            <person name="Noordeloos M.E."/>
            <person name="Ohm R.A."/>
            <person name="Ortiz-Santana B."/>
            <person name="Ovrebo C."/>
            <person name="Racz N."/>
            <person name="Riley R."/>
            <person name="Savchenko A."/>
            <person name="Shiryaev A."/>
            <person name="Soop K."/>
            <person name="Spirin V."/>
            <person name="Szebenyi C."/>
            <person name="Tomsovsky M."/>
            <person name="Tulloss R.E."/>
            <person name="Uehling J."/>
            <person name="Grigoriev I.V."/>
            <person name="Vagvolgyi C."/>
            <person name="Papp T."/>
            <person name="Martin F.M."/>
            <person name="Miettinen O."/>
            <person name="Hibbett D.S."/>
            <person name="Nagy L.G."/>
        </authorList>
    </citation>
    <scope>NUCLEOTIDE SEQUENCE [LARGE SCALE GENOMIC DNA]</scope>
    <source>
        <strain evidence="12 13">CBS 166.37</strain>
    </source>
</reference>
<keyword evidence="5 9" id="KW-0863">Zinc-finger</keyword>
<dbReference type="InterPro" id="IPR013083">
    <property type="entry name" value="Znf_RING/FYVE/PHD"/>
</dbReference>
<keyword evidence="6" id="KW-0862">Zinc</keyword>
<gene>
    <name evidence="12" type="ORF">BDQ12DRAFT_651666</name>
</gene>
<evidence type="ECO:0000313" key="12">
    <source>
        <dbReference type="EMBL" id="TFK38568.1"/>
    </source>
</evidence>
<dbReference type="GO" id="GO:0061630">
    <property type="term" value="F:ubiquitin protein ligase activity"/>
    <property type="evidence" value="ECO:0007669"/>
    <property type="project" value="UniProtKB-EC"/>
</dbReference>
<feature type="compositionally biased region" description="Polar residues" evidence="10">
    <location>
        <begin position="1"/>
        <end position="10"/>
    </location>
</feature>
<evidence type="ECO:0000256" key="3">
    <source>
        <dbReference type="ARBA" id="ARBA00022679"/>
    </source>
</evidence>
<dbReference type="Pfam" id="PF13639">
    <property type="entry name" value="zf-RING_2"/>
    <property type="match status" value="1"/>
</dbReference>
<protein>
    <recommendedName>
        <fullName evidence="2">RING-type E3 ubiquitin transferase</fullName>
        <ecNumber evidence="2">2.3.2.27</ecNumber>
    </recommendedName>
</protein>
<dbReference type="STRING" id="68775.A0A5C3M316"/>
<name>A0A5C3M316_9AGAR</name>
<dbReference type="PROSITE" id="PS00518">
    <property type="entry name" value="ZF_RING_1"/>
    <property type="match status" value="1"/>
</dbReference>
<keyword evidence="3" id="KW-0808">Transferase</keyword>
<proteinExistence type="predicted"/>
<dbReference type="SMART" id="SM00184">
    <property type="entry name" value="RING"/>
    <property type="match status" value="1"/>
</dbReference>
<evidence type="ECO:0000256" key="7">
    <source>
        <dbReference type="ARBA" id="ARBA00023015"/>
    </source>
</evidence>
<evidence type="ECO:0000256" key="9">
    <source>
        <dbReference type="PROSITE-ProRule" id="PRU00175"/>
    </source>
</evidence>
<dbReference type="SUPFAM" id="SSF57850">
    <property type="entry name" value="RING/U-box"/>
    <property type="match status" value="1"/>
</dbReference>
<feature type="region of interest" description="Disordered" evidence="10">
    <location>
        <begin position="288"/>
        <end position="323"/>
    </location>
</feature>
<feature type="non-terminal residue" evidence="12">
    <location>
        <position position="323"/>
    </location>
</feature>